<dbReference type="EMBL" id="CP002623">
    <property type="protein sequence ID" value="AEI95899.1"/>
    <property type="molecule type" value="Genomic_DNA"/>
</dbReference>
<name>F7ZEK3_ROSLO</name>
<keyword evidence="2" id="KW-1185">Reference proteome</keyword>
<accession>F7ZEK3</accession>
<evidence type="ECO:0000313" key="1">
    <source>
        <dbReference type="EMBL" id="AEI95899.1"/>
    </source>
</evidence>
<dbReference type="KEGG" id="rli:RLO149_c040010"/>
<dbReference type="Proteomes" id="UP000001353">
    <property type="component" value="Chromosome"/>
</dbReference>
<dbReference type="STRING" id="391595.RLO149_c040010"/>
<evidence type="ECO:0000313" key="2">
    <source>
        <dbReference type="Proteomes" id="UP000001353"/>
    </source>
</evidence>
<proteinExistence type="predicted"/>
<dbReference type="HOGENOM" id="CLU_2619812_0_0_5"/>
<reference evidence="1 2" key="1">
    <citation type="journal article" date="2011" name="BMC Genomics">
        <title>Comparative genome analysis and genome-guided physiological analysis of Roseobacter litoralis.</title>
        <authorList>
            <person name="Kalhoefer D."/>
            <person name="Thole S."/>
            <person name="Voget S."/>
            <person name="Lehmann R."/>
            <person name="Liesegang H."/>
            <person name="Wollher A."/>
            <person name="Daniel R."/>
            <person name="Simon M."/>
            <person name="Brinkhoff T."/>
        </authorList>
    </citation>
    <scope>NUCLEOTIDE SEQUENCE [LARGE SCALE GENOMIC DNA]</scope>
    <source>
        <strain evidence="2">ATCC 49566 / DSM 6996 / JCM 21268 / NBRC 15278 / OCh 149</strain>
    </source>
</reference>
<dbReference type="AlphaFoldDB" id="F7ZEK3"/>
<sequence length="78" mass="9096">MICLFHAHWLAGWQQLEMGAVFMCPPHLEEEYVLFFQSSGMPQTIKLVTDEENDWCTNCFAGRNRQSDGDGGYHPWRM</sequence>
<organism evidence="1 2">
    <name type="scientific">Roseobacter litoralis (strain ATCC 49566 / DSM 6996 / JCM 21268 / NBRC 15278 / OCh 149)</name>
    <dbReference type="NCBI Taxonomy" id="391595"/>
    <lineage>
        <taxon>Bacteria</taxon>
        <taxon>Pseudomonadati</taxon>
        <taxon>Pseudomonadota</taxon>
        <taxon>Alphaproteobacteria</taxon>
        <taxon>Rhodobacterales</taxon>
        <taxon>Roseobacteraceae</taxon>
        <taxon>Roseobacter</taxon>
    </lineage>
</organism>
<gene>
    <name evidence="1" type="ordered locus">RLO149_c040010</name>
</gene>
<protein>
    <submittedName>
        <fullName evidence="1">Uncharacterized protein</fullName>
    </submittedName>
</protein>